<dbReference type="PANTHER" id="PTHR13650:SF0">
    <property type="entry name" value="SPATACSIN"/>
    <property type="match status" value="1"/>
</dbReference>
<dbReference type="OrthoDB" id="2018754at2759"/>
<keyword evidence="4" id="KW-1185">Reference proteome</keyword>
<feature type="region of interest" description="Disordered" evidence="1">
    <location>
        <begin position="701"/>
        <end position="727"/>
    </location>
</feature>
<reference evidence="3 4" key="1">
    <citation type="submission" date="2015-02" db="EMBL/GenBank/DDBJ databases">
        <authorList>
            <person name="Chooi Y.-H."/>
        </authorList>
    </citation>
    <scope>NUCLEOTIDE SEQUENCE [LARGE SCALE GENOMIC DNA]</scope>
    <source>
        <strain evidence="3">E3</strain>
    </source>
</reference>
<protein>
    <recommendedName>
        <fullName evidence="2">Spatacsin C-terminal domain-containing protein</fullName>
    </recommendedName>
</protein>
<dbReference type="Pfam" id="PF14649">
    <property type="entry name" value="Spatacsin_C"/>
    <property type="match status" value="1"/>
</dbReference>
<dbReference type="EMBL" id="CDSF01000013">
    <property type="protein sequence ID" value="CEO95128.1"/>
    <property type="molecule type" value="Genomic_DNA"/>
</dbReference>
<dbReference type="PANTHER" id="PTHR13650">
    <property type="entry name" value="SPATACSIN"/>
    <property type="match status" value="1"/>
</dbReference>
<dbReference type="GO" id="GO:0005737">
    <property type="term" value="C:cytoplasm"/>
    <property type="evidence" value="ECO:0007669"/>
    <property type="project" value="TreeGrafter"/>
</dbReference>
<sequence>MANTHATMLGRVRVCRESGAVSASSGTRCALIDRNNDLMLYDGPVSSCIDSHVVAFAWCQLLDPGIDILVYYHARTRTLRCWAPSSSRAVALLLHDGDPVVMFRVGLCELVVGIGRKLHLVRPCLDRPSDTIRLEHVQRDIVFDGRVLACSRSRAIGLSLQNSVRVLDLRTQTLCDIAEHRIPSDAFTAGVLNNNANRVAVLADGGTAALIVNFGRPRRWRDDRNVVQYRRTRAPQDGVFVQVWVGGTTDVSDDFAVVHSRETDLYHLCRVGSADALLTTLASSRSVISFCHLSSMSQMPVVLIDGQAHAVLSDGVHPALLSLVVAGHRLQTLKHVSCLNLQSHSPTVMQVLLLGIKRRDHLLIAQSLLDLEKGQHLAGCQHLLHHIFTEWTTFSDRYFNALLSTAVDFSSHLIRDYSAELELHDVHRTAAHSSNWATLAIDRHSLNSMCVYSHQGGVLALFAPAKPTQPIGVSSAWSEPGDRTVERPLTRRVEHTDDSNEAMILKLSGNLELLRQFQSRNVAIRRSVASDPTPTSEPLATRARSVRSRPSHHTDVSMDALLLAVTRTGALSESLLALHRRSGDSIRKCMLNLQGAARLHAYRMLSNDRMAFAGVVVRLLNRMGIAPIPFIVDVAYRTSSSSLRRRLLAFLKSQRSTILQDEVDLLEYMGKLEQAYPSMSYAVVQTCRWTHRLTAQNSGTAANVECGSDSDASDGTESDDEDGGPWWLPLRTGDVTDLLPTADYDNGDPGRFGWQNVVDDAPEVDLVDVPPSGLHPSDSPYLCASLAQVDRWSQQTRALVLLDAGSNIEPSGDVAHCHRLAYAVETCCASRIRHLINEIDLSGAWLDPDGNVHSDNGDTNASIALLRQYHDGNAIQSSAFRALVLDACARRGILLDRDAGARLRTLCQCGALLDRTSPLCLSASSLQFVRYVLDELAVAPDLQRDYKVTFQIADDEGDPLRTGGRTLDAALDLTLRPVRPWDVLTGVRPVHLGNVADVDAFRLSDVSPVDPGASHLDVEYHLQRCAPFRAAALRPVTPQGVVDLAVANLCDPFVLRSCRLLLQLSGSDPAPLDVHIVAAQRIYNGRRLHRDGLRGAGADLRHVVRLFANPSHVATELDRFPLDVDDERLFADALHGADRQERRAVAVPGRRMSVVVTQAASPYSPRPHPPWVRRRGSLPESPVGLTCATYVQVVGVHYRLLHGLPIREALCAAWVTAPDGPTLLAWSDQVPVRDAVAAFRATRDRIAAGWHCQLAARLYARLQQQQQQHSSSSDRRALALALFHNDQNWASRVEPVAPPERQTVPVGGSTTPVATSTEVVVGDLLEMTAGLRRHAIWEFETERRRHWTMCLGRISRGDPRLASMFWARLVLPLGDDADRDLLVGHLTDTEVSLLSSGTGSAPRPWMFEPVGSGSPRLLADVVIGRSLGNIQQAMRLEQMYARLQPRGYASWDLDLVRACQTRVLPPAVRAAALEQDPALAKQASVDDDAYASRLLGTLPRLAWFAGPVCQRLHVLHDVQVELGVPASTMTAPSILHCIMRRVRHPGLLPARLQDLAHRCVTLLGNSDADADALVLALLQGAHDVYESALSSSLDESLAYIRLIRSIAPGRSLFPVLSRQLSSSDSLPLWLGLAFAAAIETPTLSFLRDVLQRTNALIGQLVEAGNTAADRIAQVLLLVVDRSPIEHLLSSALSAHRYSLIEHVLQLCPPVDAALDAFLVSWTASRSLHAVIDISRRFKRHSAVGQIFLYQARRRMRTLAPGDTAQVHFCIEAIREAYQSFDAGDHGPGKRACVNLIPLISLGSRLPAVLSLDDESSGSFIAQHADFDEAVVVARAFGYDSDRSDESFAFWKEALQHNVVVHGNAAYLARFQALSGLGPDQVRALLADDRPGEQRR</sequence>
<organism evidence="3 4">
    <name type="scientific">Plasmodiophora brassicae</name>
    <name type="common">Clubroot disease agent</name>
    <dbReference type="NCBI Taxonomy" id="37360"/>
    <lineage>
        <taxon>Eukaryota</taxon>
        <taxon>Sar</taxon>
        <taxon>Rhizaria</taxon>
        <taxon>Endomyxa</taxon>
        <taxon>Phytomyxea</taxon>
        <taxon>Plasmodiophorida</taxon>
        <taxon>Plasmodiophoridae</taxon>
        <taxon>Plasmodiophora</taxon>
    </lineage>
</organism>
<feature type="region of interest" description="Disordered" evidence="1">
    <location>
        <begin position="528"/>
        <end position="552"/>
    </location>
</feature>
<feature type="domain" description="Spatacsin C-terminal" evidence="2">
    <location>
        <begin position="1759"/>
        <end position="1873"/>
    </location>
</feature>
<accession>A0A0G4IIW0</accession>
<dbReference type="Proteomes" id="UP000039324">
    <property type="component" value="Unassembled WGS sequence"/>
</dbReference>
<evidence type="ECO:0000313" key="4">
    <source>
        <dbReference type="Proteomes" id="UP000039324"/>
    </source>
</evidence>
<evidence type="ECO:0000259" key="2">
    <source>
        <dbReference type="Pfam" id="PF14649"/>
    </source>
</evidence>
<feature type="compositionally biased region" description="Acidic residues" evidence="1">
    <location>
        <begin position="711"/>
        <end position="723"/>
    </location>
</feature>
<dbReference type="InterPro" id="IPR028107">
    <property type="entry name" value="Spatacsin_C_dom"/>
</dbReference>
<evidence type="ECO:0000313" key="3">
    <source>
        <dbReference type="EMBL" id="CEO95128.1"/>
    </source>
</evidence>
<evidence type="ECO:0000256" key="1">
    <source>
        <dbReference type="SAM" id="MobiDB-lite"/>
    </source>
</evidence>
<proteinExistence type="predicted"/>
<gene>
    <name evidence="3" type="ORF">PBRA_003894</name>
</gene>
<dbReference type="InterPro" id="IPR028103">
    <property type="entry name" value="Spatacsin"/>
</dbReference>
<name>A0A0G4IIW0_PLABS</name>